<dbReference type="PROSITE" id="PS51819">
    <property type="entry name" value="VOC"/>
    <property type="match status" value="1"/>
</dbReference>
<evidence type="ECO:0000313" key="2">
    <source>
        <dbReference type="EMBL" id="OGG60519.1"/>
    </source>
</evidence>
<name>A0A1F6DGF3_9BACT</name>
<dbReference type="InterPro" id="IPR029068">
    <property type="entry name" value="Glyas_Bleomycin-R_OHBP_Dase"/>
</dbReference>
<sequence length="144" mass="15420">MSNRVVHFEIHASDVEASKKFYSEVFGWKMQQMGGEYGNYVLVVTGPGPDEMVKGGVKMEDMGINGGMMARNAPKPGAEGVGPNAFVCIVGVDNIDTYFDKAKNAGGIVAMDKTPIPHVGTVAYFKDPDGNLFGMIQPEMPAEA</sequence>
<proteinExistence type="predicted"/>
<dbReference type="SUPFAM" id="SSF54593">
    <property type="entry name" value="Glyoxalase/Bleomycin resistance protein/Dihydroxybiphenyl dioxygenase"/>
    <property type="match status" value="1"/>
</dbReference>
<protein>
    <recommendedName>
        <fullName evidence="1">VOC domain-containing protein</fullName>
    </recommendedName>
</protein>
<dbReference type="AlphaFoldDB" id="A0A1F6DGF3"/>
<dbReference type="InterPro" id="IPR037523">
    <property type="entry name" value="VOC_core"/>
</dbReference>
<dbReference type="PANTHER" id="PTHR33993:SF2">
    <property type="entry name" value="VOC DOMAIN-CONTAINING PROTEIN"/>
    <property type="match status" value="1"/>
</dbReference>
<dbReference type="PANTHER" id="PTHR33993">
    <property type="entry name" value="GLYOXALASE-RELATED"/>
    <property type="match status" value="1"/>
</dbReference>
<dbReference type="Pfam" id="PF00903">
    <property type="entry name" value="Glyoxalase"/>
    <property type="match status" value="1"/>
</dbReference>
<dbReference type="InterPro" id="IPR004360">
    <property type="entry name" value="Glyas_Fos-R_dOase_dom"/>
</dbReference>
<dbReference type="EMBL" id="MFLA01000007">
    <property type="protein sequence ID" value="OGG60519.1"/>
    <property type="molecule type" value="Genomic_DNA"/>
</dbReference>
<evidence type="ECO:0000259" key="1">
    <source>
        <dbReference type="PROSITE" id="PS51819"/>
    </source>
</evidence>
<evidence type="ECO:0000313" key="3">
    <source>
        <dbReference type="Proteomes" id="UP000176377"/>
    </source>
</evidence>
<comment type="caution">
    <text evidence="2">The sequence shown here is derived from an EMBL/GenBank/DDBJ whole genome shotgun (WGS) entry which is preliminary data.</text>
</comment>
<gene>
    <name evidence="2" type="ORF">A2765_06430</name>
</gene>
<feature type="domain" description="VOC" evidence="1">
    <location>
        <begin position="4"/>
        <end position="138"/>
    </location>
</feature>
<dbReference type="CDD" id="cd07247">
    <property type="entry name" value="SgaA_N_like"/>
    <property type="match status" value="1"/>
</dbReference>
<reference evidence="2 3" key="1">
    <citation type="journal article" date="2016" name="Nat. Commun.">
        <title>Thousands of microbial genomes shed light on interconnected biogeochemical processes in an aquifer system.</title>
        <authorList>
            <person name="Anantharaman K."/>
            <person name="Brown C.T."/>
            <person name="Hug L.A."/>
            <person name="Sharon I."/>
            <person name="Castelle C.J."/>
            <person name="Probst A.J."/>
            <person name="Thomas B.C."/>
            <person name="Singh A."/>
            <person name="Wilkins M.J."/>
            <person name="Karaoz U."/>
            <person name="Brodie E.L."/>
            <person name="Williams K.H."/>
            <person name="Hubbard S.S."/>
            <person name="Banfield J.F."/>
        </authorList>
    </citation>
    <scope>NUCLEOTIDE SEQUENCE [LARGE SCALE GENOMIC DNA]</scope>
</reference>
<dbReference type="Proteomes" id="UP000176377">
    <property type="component" value="Unassembled WGS sequence"/>
</dbReference>
<dbReference type="Gene3D" id="3.10.180.10">
    <property type="entry name" value="2,3-Dihydroxybiphenyl 1,2-Dioxygenase, domain 1"/>
    <property type="match status" value="1"/>
</dbReference>
<dbReference type="InterPro" id="IPR052164">
    <property type="entry name" value="Anthracycline_SecMetBiosynth"/>
</dbReference>
<accession>A0A1F6DGF3</accession>
<organism evidence="2 3">
    <name type="scientific">Candidatus Kaiserbacteria bacterium RIFCSPHIGHO2_01_FULL_56_24</name>
    <dbReference type="NCBI Taxonomy" id="1798487"/>
    <lineage>
        <taxon>Bacteria</taxon>
        <taxon>Candidatus Kaiseribacteriota</taxon>
    </lineage>
</organism>